<dbReference type="AlphaFoldDB" id="A0A2J6X9S1"/>
<dbReference type="SUPFAM" id="SSF101478">
    <property type="entry name" value="ADP-ribosylglycohydrolase"/>
    <property type="match status" value="1"/>
</dbReference>
<dbReference type="EMBL" id="PNIX01000034">
    <property type="protein sequence ID" value="PMP84153.1"/>
    <property type="molecule type" value="Genomic_DNA"/>
</dbReference>
<feature type="binding site" evidence="3">
    <location>
        <position position="49"/>
    </location>
    <ligand>
        <name>Mg(2+)</name>
        <dbReference type="ChEBI" id="CHEBI:18420"/>
        <label>1</label>
    </ligand>
</feature>
<dbReference type="PANTHER" id="PTHR16222">
    <property type="entry name" value="ADP-RIBOSYLGLYCOHYDROLASE"/>
    <property type="match status" value="1"/>
</dbReference>
<dbReference type="InterPro" id="IPR050792">
    <property type="entry name" value="ADP-ribosylglycohydrolase"/>
</dbReference>
<keyword evidence="2 4" id="KW-0378">Hydrolase</keyword>
<evidence type="ECO:0000256" key="3">
    <source>
        <dbReference type="PIRSR" id="PIRSR605502-1"/>
    </source>
</evidence>
<feature type="binding site" evidence="3">
    <location>
        <position position="274"/>
    </location>
    <ligand>
        <name>Mg(2+)</name>
        <dbReference type="ChEBI" id="CHEBI:18420"/>
        <label>1</label>
    </ligand>
</feature>
<name>A0A2J6X9S1_9BACT</name>
<dbReference type="Gene3D" id="1.10.4080.10">
    <property type="entry name" value="ADP-ribosylation/Crystallin J1"/>
    <property type="match status" value="1"/>
</dbReference>
<keyword evidence="3" id="KW-0460">Magnesium</keyword>
<evidence type="ECO:0000256" key="2">
    <source>
        <dbReference type="ARBA" id="ARBA00022801"/>
    </source>
</evidence>
<comment type="similarity">
    <text evidence="1">Belongs to the ADP-ribosylglycohydrolase family.</text>
</comment>
<evidence type="ECO:0000256" key="1">
    <source>
        <dbReference type="ARBA" id="ARBA00010702"/>
    </source>
</evidence>
<dbReference type="Pfam" id="PF03747">
    <property type="entry name" value="ADP_ribosyl_GH"/>
    <property type="match status" value="1"/>
</dbReference>
<feature type="binding site" evidence="3">
    <location>
        <position position="47"/>
    </location>
    <ligand>
        <name>Mg(2+)</name>
        <dbReference type="ChEBI" id="CHEBI:18420"/>
        <label>1</label>
    </ligand>
</feature>
<feature type="binding site" evidence="3">
    <location>
        <position position="272"/>
    </location>
    <ligand>
        <name>Mg(2+)</name>
        <dbReference type="ChEBI" id="CHEBI:18420"/>
        <label>1</label>
    </ligand>
</feature>
<proteinExistence type="inferred from homology"/>
<dbReference type="GO" id="GO:0046872">
    <property type="term" value="F:metal ion binding"/>
    <property type="evidence" value="ECO:0007669"/>
    <property type="project" value="UniProtKB-KW"/>
</dbReference>
<feature type="binding site" evidence="3">
    <location>
        <position position="275"/>
    </location>
    <ligand>
        <name>Mg(2+)</name>
        <dbReference type="ChEBI" id="CHEBI:18420"/>
        <label>1</label>
    </ligand>
</feature>
<organism evidence="4 5">
    <name type="scientific">Caldisericum exile</name>
    <dbReference type="NCBI Taxonomy" id="693075"/>
    <lineage>
        <taxon>Bacteria</taxon>
        <taxon>Pseudomonadati</taxon>
        <taxon>Caldisericota/Cryosericota group</taxon>
        <taxon>Caldisericota</taxon>
        <taxon>Caldisericia</taxon>
        <taxon>Caldisericales</taxon>
        <taxon>Caldisericaceae</taxon>
        <taxon>Caldisericum</taxon>
    </lineage>
</organism>
<comment type="caution">
    <text evidence="4">The sequence shown here is derived from an EMBL/GenBank/DDBJ whole genome shotgun (WGS) entry which is preliminary data.</text>
</comment>
<accession>A0A2J6X9S1</accession>
<dbReference type="InterPro" id="IPR005502">
    <property type="entry name" value="Ribosyl_crysJ1"/>
</dbReference>
<dbReference type="PANTHER" id="PTHR16222:SF24">
    <property type="entry name" value="ADP-RIBOSYLHYDROLASE ARH3"/>
    <property type="match status" value="1"/>
</dbReference>
<keyword evidence="3" id="KW-0479">Metal-binding</keyword>
<evidence type="ECO:0000313" key="4">
    <source>
        <dbReference type="EMBL" id="PMP84153.1"/>
    </source>
</evidence>
<dbReference type="GO" id="GO:0016787">
    <property type="term" value="F:hydrolase activity"/>
    <property type="evidence" value="ECO:0007669"/>
    <property type="project" value="UniProtKB-KW"/>
</dbReference>
<evidence type="ECO:0000313" key="5">
    <source>
        <dbReference type="Proteomes" id="UP000236910"/>
    </source>
</evidence>
<sequence>MLLGLAMGDALGITTEGMLPEKRKAVYGEIKDYLPNEYCDKPIGFPSDDTQLSFWTLKEINKDKGFVSDHVASAFCRGRIFGIGNTVRQFINNYKNNGRSWYDVDNEAGVKSAGNGALMRIAPIIILHLKDAANLWFDTALCTMITHNDSAAISSSIAFVNILWNLLEMDTPPDPMWWVETYVSIAKELEVDNTYKPRMGKYFSNYEGTIWNFVQEKVPYAYEKGLSVVEANELWGSGAYLLETVPMVLYILMKYSDNLEEAVVRAVNDTKDNDTIGSIVGAAVGALHGKKALPERWIKNLFERTTINNDGKIFEDI</sequence>
<dbReference type="InterPro" id="IPR036705">
    <property type="entry name" value="Ribosyl_crysJ1_sf"/>
</dbReference>
<gene>
    <name evidence="4" type="ORF">C0175_00610</name>
</gene>
<protein>
    <submittedName>
        <fullName evidence="4">ADP-ribosylglycohydrolase</fullName>
    </submittedName>
</protein>
<feature type="binding site" evidence="3">
    <location>
        <position position="48"/>
    </location>
    <ligand>
        <name>Mg(2+)</name>
        <dbReference type="ChEBI" id="CHEBI:18420"/>
        <label>1</label>
    </ligand>
</feature>
<comment type="cofactor">
    <cofactor evidence="3">
        <name>Mg(2+)</name>
        <dbReference type="ChEBI" id="CHEBI:18420"/>
    </cofactor>
    <text evidence="3">Binds 2 magnesium ions per subunit.</text>
</comment>
<dbReference type="Proteomes" id="UP000236910">
    <property type="component" value="Unassembled WGS sequence"/>
</dbReference>
<reference evidence="4 5" key="1">
    <citation type="submission" date="2018-01" db="EMBL/GenBank/DDBJ databases">
        <title>Metagenomic assembled genomes from two thermal pools in the Uzon Caldera, Kamchatka, Russia.</title>
        <authorList>
            <person name="Wilkins L."/>
            <person name="Ettinger C."/>
        </authorList>
    </citation>
    <scope>NUCLEOTIDE SEQUENCE [LARGE SCALE GENOMIC DNA]</scope>
    <source>
        <strain evidence="4">ARK-10</strain>
    </source>
</reference>